<name>A0AAV7HZF5_COTGL</name>
<dbReference type="EMBL" id="JAHXZJ010002656">
    <property type="protein sequence ID" value="KAH0537461.1"/>
    <property type="molecule type" value="Genomic_DNA"/>
</dbReference>
<comment type="caution">
    <text evidence="2">The sequence shown here is derived from an EMBL/GenBank/DDBJ whole genome shotgun (WGS) entry which is preliminary data.</text>
</comment>
<dbReference type="AlphaFoldDB" id="A0AAV7HZF5"/>
<accession>A0AAV7HZF5</accession>
<evidence type="ECO:0000256" key="1">
    <source>
        <dbReference type="SAM" id="MobiDB-lite"/>
    </source>
</evidence>
<gene>
    <name evidence="2" type="ORF">KQX54_000141</name>
</gene>
<proteinExistence type="predicted"/>
<keyword evidence="3" id="KW-1185">Reference proteome</keyword>
<sequence>MEKRRRCWIPLVEMPARVKAKLFVERRSVSIIASEYNRHWIHWCLNFSPLLTTVIRRSITLERTTMGLGQYRDALILITERLLDEGMRDPGFYIGIQEQRSSPAPVSILSDADFGSWGLGGPPPHTRSGSVRSTPRQYARYH</sequence>
<reference evidence="2 3" key="1">
    <citation type="journal article" date="2021" name="J. Hered.">
        <title>A chromosome-level genome assembly of the parasitoid wasp, Cotesia glomerata (Hymenoptera: Braconidae).</title>
        <authorList>
            <person name="Pinto B.J."/>
            <person name="Weis J.J."/>
            <person name="Gamble T."/>
            <person name="Ode P.J."/>
            <person name="Paul R."/>
            <person name="Zaspel J.M."/>
        </authorList>
    </citation>
    <scope>NUCLEOTIDE SEQUENCE [LARGE SCALE GENOMIC DNA]</scope>
    <source>
        <strain evidence="2">CgM1</strain>
    </source>
</reference>
<dbReference type="Proteomes" id="UP000826195">
    <property type="component" value="Unassembled WGS sequence"/>
</dbReference>
<evidence type="ECO:0000313" key="3">
    <source>
        <dbReference type="Proteomes" id="UP000826195"/>
    </source>
</evidence>
<organism evidence="2 3">
    <name type="scientific">Cotesia glomerata</name>
    <name type="common">Lepidopteran parasitic wasp</name>
    <name type="synonym">Apanteles glomeratus</name>
    <dbReference type="NCBI Taxonomy" id="32391"/>
    <lineage>
        <taxon>Eukaryota</taxon>
        <taxon>Metazoa</taxon>
        <taxon>Ecdysozoa</taxon>
        <taxon>Arthropoda</taxon>
        <taxon>Hexapoda</taxon>
        <taxon>Insecta</taxon>
        <taxon>Pterygota</taxon>
        <taxon>Neoptera</taxon>
        <taxon>Endopterygota</taxon>
        <taxon>Hymenoptera</taxon>
        <taxon>Apocrita</taxon>
        <taxon>Ichneumonoidea</taxon>
        <taxon>Braconidae</taxon>
        <taxon>Microgastrinae</taxon>
        <taxon>Cotesia</taxon>
    </lineage>
</organism>
<feature type="compositionally biased region" description="Polar residues" evidence="1">
    <location>
        <begin position="127"/>
        <end position="136"/>
    </location>
</feature>
<feature type="region of interest" description="Disordered" evidence="1">
    <location>
        <begin position="119"/>
        <end position="142"/>
    </location>
</feature>
<protein>
    <submittedName>
        <fullName evidence="2">Uncharacterized protein</fullName>
    </submittedName>
</protein>
<evidence type="ECO:0000313" key="2">
    <source>
        <dbReference type="EMBL" id="KAH0537461.1"/>
    </source>
</evidence>